<gene>
    <name evidence="1" type="ORF">BDR25DRAFT_392720</name>
</gene>
<evidence type="ECO:0000313" key="1">
    <source>
        <dbReference type="EMBL" id="KAF2472889.1"/>
    </source>
</evidence>
<organism evidence="1 2">
    <name type="scientific">Lindgomyces ingoldianus</name>
    <dbReference type="NCBI Taxonomy" id="673940"/>
    <lineage>
        <taxon>Eukaryota</taxon>
        <taxon>Fungi</taxon>
        <taxon>Dikarya</taxon>
        <taxon>Ascomycota</taxon>
        <taxon>Pezizomycotina</taxon>
        <taxon>Dothideomycetes</taxon>
        <taxon>Pleosporomycetidae</taxon>
        <taxon>Pleosporales</taxon>
        <taxon>Lindgomycetaceae</taxon>
        <taxon>Lindgomyces</taxon>
    </lineage>
</organism>
<sequence length="557" mass="63481">MVKIDRVLRPRFLKLLTAGKGATDPRSQSVQALQGPQPYENPRTLSCPSSTLLVRPLTNCCLLFFFVLSSVFRFSLKFFSLLLRINLESSHFNPLRSRPISEYLSKYSLTLLLLDPQHVCSWQSSLTAVLPALSFALRPQQLDATNQLSTQKCLCNLLPIPTLQSFTGRKSGLLGLAYCAFHSSRHTCFLNPTKITDTTAVRRCKLAARRRFVCCFTMGVTKCSLITEISSFLSPRISPATDSKDLIPEKPGLLFSRHSSCLFTTPQTRVTFIKSSSTNFRQSAITHYHPLRLLDASPTTPRRAWSRLSSTIDSSAFLSFWNGAICSSSYRRSFYENPFSPGNGNQRRNNDRLRAEMRRAKQSTLPRGFGYPHFYGGFPSYHFSIPGRRSPLSAGYSRRSTGYLPTPPRYPNNSSYPMVRSYPTRSPMYPPARQPALYQRRISTTPGYPCRNMPLASRILHHYGRSPYYPRAYPMEDDDFLEDEDVDDEEDLLCNWGHSYLEDPDDLWTEGDMDILSGGYSTDFEEDDHEELDSSRFFASVVLLSPRSSYPRFFHRK</sequence>
<name>A0ACB6R0X0_9PLEO</name>
<protein>
    <submittedName>
        <fullName evidence="1">Uncharacterized protein</fullName>
    </submittedName>
</protein>
<reference evidence="1" key="1">
    <citation type="journal article" date="2020" name="Stud. Mycol.">
        <title>101 Dothideomycetes genomes: a test case for predicting lifestyles and emergence of pathogens.</title>
        <authorList>
            <person name="Haridas S."/>
            <person name="Albert R."/>
            <person name="Binder M."/>
            <person name="Bloem J."/>
            <person name="Labutti K."/>
            <person name="Salamov A."/>
            <person name="Andreopoulos B."/>
            <person name="Baker S."/>
            <person name="Barry K."/>
            <person name="Bills G."/>
            <person name="Bluhm B."/>
            <person name="Cannon C."/>
            <person name="Castanera R."/>
            <person name="Culley D."/>
            <person name="Daum C."/>
            <person name="Ezra D."/>
            <person name="Gonzalez J."/>
            <person name="Henrissat B."/>
            <person name="Kuo A."/>
            <person name="Liang C."/>
            <person name="Lipzen A."/>
            <person name="Lutzoni F."/>
            <person name="Magnuson J."/>
            <person name="Mondo S."/>
            <person name="Nolan M."/>
            <person name="Ohm R."/>
            <person name="Pangilinan J."/>
            <person name="Park H.-J."/>
            <person name="Ramirez L."/>
            <person name="Alfaro M."/>
            <person name="Sun H."/>
            <person name="Tritt A."/>
            <person name="Yoshinaga Y."/>
            <person name="Zwiers L.-H."/>
            <person name="Turgeon B."/>
            <person name="Goodwin S."/>
            <person name="Spatafora J."/>
            <person name="Crous P."/>
            <person name="Grigoriev I."/>
        </authorList>
    </citation>
    <scope>NUCLEOTIDE SEQUENCE</scope>
    <source>
        <strain evidence="1">ATCC 200398</strain>
    </source>
</reference>
<accession>A0ACB6R0X0</accession>
<keyword evidence="2" id="KW-1185">Reference proteome</keyword>
<dbReference type="EMBL" id="MU003501">
    <property type="protein sequence ID" value="KAF2472889.1"/>
    <property type="molecule type" value="Genomic_DNA"/>
</dbReference>
<evidence type="ECO:0000313" key="2">
    <source>
        <dbReference type="Proteomes" id="UP000799755"/>
    </source>
</evidence>
<dbReference type="Proteomes" id="UP000799755">
    <property type="component" value="Unassembled WGS sequence"/>
</dbReference>
<proteinExistence type="predicted"/>
<comment type="caution">
    <text evidence="1">The sequence shown here is derived from an EMBL/GenBank/DDBJ whole genome shotgun (WGS) entry which is preliminary data.</text>
</comment>